<feature type="compositionally biased region" description="Basic and acidic residues" evidence="1">
    <location>
        <begin position="1"/>
        <end position="10"/>
    </location>
</feature>
<accession>A0A0L8HMT9</accession>
<protein>
    <submittedName>
        <fullName evidence="2">Uncharacterized protein</fullName>
    </submittedName>
</protein>
<dbReference type="EMBL" id="KQ417845">
    <property type="protein sequence ID" value="KOF90090.1"/>
    <property type="molecule type" value="Genomic_DNA"/>
</dbReference>
<proteinExistence type="predicted"/>
<name>A0A0L8HMT9_OCTBM</name>
<organism evidence="2">
    <name type="scientific">Octopus bimaculoides</name>
    <name type="common">California two-spotted octopus</name>
    <dbReference type="NCBI Taxonomy" id="37653"/>
    <lineage>
        <taxon>Eukaryota</taxon>
        <taxon>Metazoa</taxon>
        <taxon>Spiralia</taxon>
        <taxon>Lophotrochozoa</taxon>
        <taxon>Mollusca</taxon>
        <taxon>Cephalopoda</taxon>
        <taxon>Coleoidea</taxon>
        <taxon>Octopodiformes</taxon>
        <taxon>Octopoda</taxon>
        <taxon>Incirrata</taxon>
        <taxon>Octopodidae</taxon>
        <taxon>Octopus</taxon>
    </lineage>
</organism>
<gene>
    <name evidence="2" type="ORF">OCBIM_22011884mg</name>
</gene>
<feature type="compositionally biased region" description="Basic and acidic residues" evidence="1">
    <location>
        <begin position="29"/>
        <end position="48"/>
    </location>
</feature>
<feature type="compositionally biased region" description="Basic and acidic residues" evidence="1">
    <location>
        <begin position="60"/>
        <end position="95"/>
    </location>
</feature>
<evidence type="ECO:0000313" key="2">
    <source>
        <dbReference type="EMBL" id="KOF90090.1"/>
    </source>
</evidence>
<sequence length="150" mass="18148">SRGHMQEKCPHKQNQRMENQAEVEEAVVEEEKKEEETVADRKRTKVESPPKCQKKKRKAEKVQERKVVEKRDNSENRTPEPEPVTSRRKEIDREEKYADWKEEVRRRMEYVGQRKQPTGRHLRMMIIYDKNVEIEKKDRKGEEFNKSKIG</sequence>
<feature type="region of interest" description="Disordered" evidence="1">
    <location>
        <begin position="1"/>
        <end position="95"/>
    </location>
</feature>
<reference evidence="2" key="1">
    <citation type="submission" date="2015-07" db="EMBL/GenBank/DDBJ databases">
        <title>MeaNS - Measles Nucleotide Surveillance Program.</title>
        <authorList>
            <person name="Tran T."/>
            <person name="Druce J."/>
        </authorList>
    </citation>
    <scope>NUCLEOTIDE SEQUENCE</scope>
    <source>
        <strain evidence="2">UCB-OBI-ISO-001</strain>
        <tissue evidence="2">Gonad</tissue>
    </source>
</reference>
<evidence type="ECO:0000256" key="1">
    <source>
        <dbReference type="SAM" id="MobiDB-lite"/>
    </source>
</evidence>
<dbReference type="AlphaFoldDB" id="A0A0L8HMT9"/>
<feature type="non-terminal residue" evidence="2">
    <location>
        <position position="1"/>
    </location>
</feature>